<dbReference type="HOGENOM" id="CLU_1185330_0_0_1"/>
<dbReference type="EMBL" id="KN294047">
    <property type="protein sequence ID" value="KGQ00671.1"/>
    <property type="molecule type" value="Genomic_DNA"/>
</dbReference>
<dbReference type="VEuPathDB" id="FungiDB:PAAG_12661"/>
<organism evidence="1 2">
    <name type="scientific">Paracoccidioides lutzii (strain ATCC MYA-826 / Pb01)</name>
    <name type="common">Paracoccidioides brasiliensis</name>
    <dbReference type="NCBI Taxonomy" id="502779"/>
    <lineage>
        <taxon>Eukaryota</taxon>
        <taxon>Fungi</taxon>
        <taxon>Dikarya</taxon>
        <taxon>Ascomycota</taxon>
        <taxon>Pezizomycotina</taxon>
        <taxon>Eurotiomycetes</taxon>
        <taxon>Eurotiomycetidae</taxon>
        <taxon>Onygenales</taxon>
        <taxon>Ajellomycetaceae</taxon>
        <taxon>Paracoccidioides</taxon>
    </lineage>
</organism>
<name>A0A0A2UYP3_PARBA</name>
<dbReference type="AlphaFoldDB" id="A0A0A2UYP3"/>
<dbReference type="OrthoDB" id="9986881at2759"/>
<keyword evidence="2" id="KW-1185">Reference proteome</keyword>
<accession>A0A0A2UYP3</accession>
<reference evidence="1 2" key="1">
    <citation type="journal article" date="2011" name="PLoS Genet.">
        <title>Comparative genomic analysis of human fungal pathogens causing paracoccidioidomycosis.</title>
        <authorList>
            <person name="Desjardins C.A."/>
            <person name="Champion M.D."/>
            <person name="Holder J.W."/>
            <person name="Muszewska A."/>
            <person name="Goldberg J."/>
            <person name="Bailao A.M."/>
            <person name="Brigido M.M."/>
            <person name="Ferreira M.E."/>
            <person name="Garcia A.M."/>
            <person name="Grynberg M."/>
            <person name="Gujja S."/>
            <person name="Heiman D.I."/>
            <person name="Henn M.R."/>
            <person name="Kodira C.D."/>
            <person name="Leon-Narvaez H."/>
            <person name="Longo L.V."/>
            <person name="Ma L.J."/>
            <person name="Malavazi I."/>
            <person name="Matsuo A.L."/>
            <person name="Morais F.V."/>
            <person name="Pereira M."/>
            <person name="Rodriguez-Brito S."/>
            <person name="Sakthikumar S."/>
            <person name="Salem-Izacc S.M."/>
            <person name="Sykes S.M."/>
            <person name="Teixeira M.M."/>
            <person name="Vallejo M.C."/>
            <person name="Walter M.E."/>
            <person name="Yandava C."/>
            <person name="Young S."/>
            <person name="Zeng Q."/>
            <person name="Zucker J."/>
            <person name="Felipe M.S."/>
            <person name="Goldman G.H."/>
            <person name="Haas B.J."/>
            <person name="McEwen J.G."/>
            <person name="Nino-Vega G."/>
            <person name="Puccia R."/>
            <person name="San-Blas G."/>
            <person name="Soares C.M."/>
            <person name="Birren B.W."/>
            <person name="Cuomo C.A."/>
        </authorList>
    </citation>
    <scope>NUCLEOTIDE SEQUENCE [LARGE SCALE GENOMIC DNA]</scope>
    <source>
        <strain evidence="2">ATCC MYA-826 / Pb01</strain>
    </source>
</reference>
<proteinExistence type="predicted"/>
<dbReference type="Proteomes" id="UP000002059">
    <property type="component" value="Partially assembled WGS sequence"/>
</dbReference>
<protein>
    <submittedName>
        <fullName evidence="1">Uncharacterized protein</fullName>
    </submittedName>
</protein>
<gene>
    <name evidence="1" type="ORF">PAAG_12661</name>
</gene>
<evidence type="ECO:0000313" key="1">
    <source>
        <dbReference type="EMBL" id="KGQ00671.1"/>
    </source>
</evidence>
<sequence length="234" mass="25190">MAESSAAEKSPSDIILGSHSADVVHFNGSDDPFNPANWPFPKKFVTSALYGLMSFGSVWACAIYASSNSQIAAEFHVSPVIGTSLLNFGDSLDRHPLHVRRSVVVDILDIPQQGNTFVGYTLVVCVILSIVSSSDVSVSFTILDNGILQILILPRDPTGNPSLHAEWKENTISVKELIVNDQIWPAPPSAANDTNLLRHHRLTFHSSTAYSTPASYLSLSSSRKLGAGTGFSHS</sequence>
<dbReference type="KEGG" id="pbl:PAAG_12661"/>
<evidence type="ECO:0000313" key="2">
    <source>
        <dbReference type="Proteomes" id="UP000002059"/>
    </source>
</evidence>
<dbReference type="RefSeq" id="XP_015702258.1">
    <property type="nucleotide sequence ID" value="XM_015848124.1"/>
</dbReference>
<dbReference type="GeneID" id="26971242"/>